<keyword evidence="7" id="KW-0732">Signal</keyword>
<evidence type="ECO:0000256" key="3">
    <source>
        <dbReference type="ARBA" id="ARBA00022525"/>
    </source>
</evidence>
<evidence type="ECO:0000256" key="4">
    <source>
        <dbReference type="ARBA" id="ARBA00022529"/>
    </source>
</evidence>
<dbReference type="Proteomes" id="UP000837857">
    <property type="component" value="Chromosome 26"/>
</dbReference>
<organism evidence="8 9">
    <name type="scientific">Iphiclides podalirius</name>
    <name type="common">scarce swallowtail</name>
    <dbReference type="NCBI Taxonomy" id="110791"/>
    <lineage>
        <taxon>Eukaryota</taxon>
        <taxon>Metazoa</taxon>
        <taxon>Ecdysozoa</taxon>
        <taxon>Arthropoda</taxon>
        <taxon>Hexapoda</taxon>
        <taxon>Insecta</taxon>
        <taxon>Pterygota</taxon>
        <taxon>Neoptera</taxon>
        <taxon>Endopterygota</taxon>
        <taxon>Lepidoptera</taxon>
        <taxon>Glossata</taxon>
        <taxon>Ditrysia</taxon>
        <taxon>Papilionoidea</taxon>
        <taxon>Papilionidae</taxon>
        <taxon>Papilioninae</taxon>
        <taxon>Iphiclides</taxon>
    </lineage>
</organism>
<evidence type="ECO:0000256" key="2">
    <source>
        <dbReference type="ARBA" id="ARBA00010680"/>
    </source>
</evidence>
<dbReference type="PROSITE" id="PS00268">
    <property type="entry name" value="CECROPIN"/>
    <property type="match status" value="1"/>
</dbReference>
<keyword evidence="6" id="KW-0391">Immunity</keyword>
<evidence type="ECO:0000256" key="1">
    <source>
        <dbReference type="ARBA" id="ARBA00004613"/>
    </source>
</evidence>
<evidence type="ECO:0000313" key="9">
    <source>
        <dbReference type="Proteomes" id="UP000837857"/>
    </source>
</evidence>
<keyword evidence="3" id="KW-0964">Secreted</keyword>
<proteinExistence type="inferred from homology"/>
<keyword evidence="4" id="KW-0929">Antimicrobial</keyword>
<feature type="chain" id="PRO_5047044033" evidence="7">
    <location>
        <begin position="23"/>
        <end position="66"/>
    </location>
</feature>
<keyword evidence="9" id="KW-1185">Reference proteome</keyword>
<keyword evidence="5" id="KW-0399">Innate immunity</keyword>
<reference evidence="8" key="1">
    <citation type="submission" date="2022-03" db="EMBL/GenBank/DDBJ databases">
        <authorList>
            <person name="Martin H S."/>
        </authorList>
    </citation>
    <scope>NUCLEOTIDE SEQUENCE</scope>
</reference>
<sequence>MNFAKLFSFALAFLLALSCVTGAPSPRWNPFKKLEKVGQNIRDGIIKAGPAVGVVGQAASIIKPGK</sequence>
<comment type="similarity">
    <text evidence="2">Belongs to the cecropin family.</text>
</comment>
<comment type="subcellular location">
    <subcellularLocation>
        <location evidence="1">Secreted</location>
    </subcellularLocation>
</comment>
<evidence type="ECO:0000256" key="6">
    <source>
        <dbReference type="ARBA" id="ARBA00022859"/>
    </source>
</evidence>
<evidence type="ECO:0000256" key="5">
    <source>
        <dbReference type="ARBA" id="ARBA00022588"/>
    </source>
</evidence>
<evidence type="ECO:0000256" key="7">
    <source>
        <dbReference type="SAM" id="SignalP"/>
    </source>
</evidence>
<dbReference type="InterPro" id="IPR000875">
    <property type="entry name" value="CecC-like"/>
</dbReference>
<protein>
    <submittedName>
        <fullName evidence="8">Uncharacterized protein</fullName>
    </submittedName>
</protein>
<accession>A0ABN8IJZ8</accession>
<evidence type="ECO:0000313" key="8">
    <source>
        <dbReference type="EMBL" id="CAH2059540.1"/>
    </source>
</evidence>
<name>A0ABN8IJZ8_9NEOP</name>
<dbReference type="PROSITE" id="PS51257">
    <property type="entry name" value="PROKAR_LIPOPROTEIN"/>
    <property type="match status" value="1"/>
</dbReference>
<feature type="non-terminal residue" evidence="8">
    <location>
        <position position="1"/>
    </location>
</feature>
<dbReference type="Pfam" id="PF00272">
    <property type="entry name" value="Cecropin"/>
    <property type="match status" value="1"/>
</dbReference>
<gene>
    <name evidence="8" type="ORF">IPOD504_LOCUS10916</name>
</gene>
<dbReference type="EMBL" id="OW152838">
    <property type="protein sequence ID" value="CAH2059540.1"/>
    <property type="molecule type" value="Genomic_DNA"/>
</dbReference>
<feature type="signal peptide" evidence="7">
    <location>
        <begin position="1"/>
        <end position="22"/>
    </location>
</feature>